<protein>
    <submittedName>
        <fullName evidence="1">Uncharacterized protein</fullName>
    </submittedName>
</protein>
<organism evidence="1 2">
    <name type="scientific">Theileria orientalis</name>
    <dbReference type="NCBI Taxonomy" id="68886"/>
    <lineage>
        <taxon>Eukaryota</taxon>
        <taxon>Sar</taxon>
        <taxon>Alveolata</taxon>
        <taxon>Apicomplexa</taxon>
        <taxon>Aconoidasida</taxon>
        <taxon>Piroplasmida</taxon>
        <taxon>Theileriidae</taxon>
        <taxon>Theileria</taxon>
    </lineage>
</organism>
<evidence type="ECO:0000313" key="2">
    <source>
        <dbReference type="Proteomes" id="UP000244803"/>
    </source>
</evidence>
<dbReference type="AlphaFoldDB" id="A0A976QS20"/>
<name>A0A976QS20_THEOR</name>
<sequence>MKKLTNLGYDNKCDYLSTFNELVLKLEEDYINLYSSKKRDNFKKAKAGEWFKSFKTYCYDLNLDIPDDYFNRNQLTDHQKEELLNKLMNVSLSKKYESLFSDNKSLDVLNNNESNIPKYNDDYKFQMDILNSFLEKHNLPLLSRNSKPSEIKSALDLYLKFNHNHLSATLNYHTSNLTSSNGSFTSSDDKESLENFNTKQFRSMYTDDLCKLQSELLWLTKEFSKLPTNK</sequence>
<accession>A0A976QS20</accession>
<reference evidence="1" key="1">
    <citation type="submission" date="2022-07" db="EMBL/GenBank/DDBJ databases">
        <title>Evaluation of T. orientalis genome assembly methods using nanopore sequencing and analysis of variation between genomes.</title>
        <authorList>
            <person name="Yam J."/>
            <person name="Micallef M.L."/>
            <person name="Liu M."/>
            <person name="Djordjevic S.P."/>
            <person name="Bogema D.R."/>
            <person name="Jenkins C."/>
        </authorList>
    </citation>
    <scope>NUCLEOTIDE SEQUENCE</scope>
    <source>
        <strain evidence="1">Fish Creek</strain>
    </source>
</reference>
<dbReference type="InterPro" id="IPR019265">
    <property type="entry name" value="RTRAF"/>
</dbReference>
<dbReference type="Proteomes" id="UP000244803">
    <property type="component" value="Chromosome 3"/>
</dbReference>
<proteinExistence type="predicted"/>
<dbReference type="OrthoDB" id="514167at2759"/>
<dbReference type="EMBL" id="CP056066">
    <property type="protein sequence ID" value="UKJ88805.2"/>
    <property type="molecule type" value="Genomic_DNA"/>
</dbReference>
<gene>
    <name evidence="1" type="ORF">MACJ_002051</name>
</gene>
<evidence type="ECO:0000313" key="1">
    <source>
        <dbReference type="EMBL" id="UKJ88805.2"/>
    </source>
</evidence>
<dbReference type="Pfam" id="PF10036">
    <property type="entry name" value="RLL"/>
    <property type="match status" value="1"/>
</dbReference>